<protein>
    <recommendedName>
        <fullName evidence="5">Carboxylesterase type B domain-containing protein</fullName>
    </recommendedName>
</protein>
<organism evidence="6 7">
    <name type="scientific">Leptidea sinapis</name>
    <dbReference type="NCBI Taxonomy" id="189913"/>
    <lineage>
        <taxon>Eukaryota</taxon>
        <taxon>Metazoa</taxon>
        <taxon>Ecdysozoa</taxon>
        <taxon>Arthropoda</taxon>
        <taxon>Hexapoda</taxon>
        <taxon>Insecta</taxon>
        <taxon>Pterygota</taxon>
        <taxon>Neoptera</taxon>
        <taxon>Endopterygota</taxon>
        <taxon>Lepidoptera</taxon>
        <taxon>Glossata</taxon>
        <taxon>Ditrysia</taxon>
        <taxon>Papilionoidea</taxon>
        <taxon>Pieridae</taxon>
        <taxon>Dismorphiinae</taxon>
        <taxon>Leptidea</taxon>
    </lineage>
</organism>
<dbReference type="SUPFAM" id="SSF53474">
    <property type="entry name" value="alpha/beta-Hydrolases"/>
    <property type="match status" value="1"/>
</dbReference>
<comment type="similarity">
    <text evidence="1">Belongs to the type-B carboxylesterase/lipase family.</text>
</comment>
<sequence>MTLLKVLGDEPLVRTLKGWVQGLREENYDMFLGIPFGVVDPNNVFGKTVYVADDDSRVCPQVKNNIAIGTLDCLNLNIYVPRTSHKKAVLVWIFGGFFKTGSAVTSIYGPRYLVAHDIILVTFNYRLGPYGFFCLDTKEVAGNQGRDNIEAFGGDKERITAAGCSFGAGSVGFHLSSNQESLFNQAIIESGTSYLYGAANRSHPFILAKHFGYKTTDLTKALDFLTKLHPLELSKASSDLFKDYAVCIEKKFDGVESFITQREFNITKVNSMNIIIGYTTQEMLIVFLDMEPGVYIEPIDIFKETQKNFNVDDLQKITGIMRRFYIGYEDISVKVREKLIDFISDASLVHFIWRDINKLIDYGANIYHYIFSYVGNRNPFWGRDNITSIGATHGDEIGYIFDMEAVAGEMDRRDSVMLDRMTTMWTNFIKYGKPIPRVSKLLPKQWIPATRNKLNYLEIDEVMKNGYNPHHKKIAFWDMFYTYHLKHTDAT</sequence>
<dbReference type="InterPro" id="IPR029058">
    <property type="entry name" value="AB_hydrolase_fold"/>
</dbReference>
<evidence type="ECO:0000256" key="4">
    <source>
        <dbReference type="ARBA" id="ARBA00023180"/>
    </source>
</evidence>
<feature type="non-terminal residue" evidence="6">
    <location>
        <position position="491"/>
    </location>
</feature>
<evidence type="ECO:0000313" key="7">
    <source>
        <dbReference type="Proteomes" id="UP000324832"/>
    </source>
</evidence>
<evidence type="ECO:0000256" key="1">
    <source>
        <dbReference type="ARBA" id="ARBA00005964"/>
    </source>
</evidence>
<evidence type="ECO:0000259" key="5">
    <source>
        <dbReference type="Pfam" id="PF00135"/>
    </source>
</evidence>
<name>A0A5E4PRB0_9NEOP</name>
<evidence type="ECO:0000256" key="2">
    <source>
        <dbReference type="ARBA" id="ARBA00022487"/>
    </source>
</evidence>
<dbReference type="AlphaFoldDB" id="A0A5E4PRB0"/>
<reference evidence="6 7" key="1">
    <citation type="submission" date="2017-07" db="EMBL/GenBank/DDBJ databases">
        <authorList>
            <person name="Talla V."/>
            <person name="Backstrom N."/>
        </authorList>
    </citation>
    <scope>NUCLEOTIDE SEQUENCE [LARGE SCALE GENOMIC DNA]</scope>
</reference>
<proteinExistence type="inferred from homology"/>
<dbReference type="Pfam" id="PF00135">
    <property type="entry name" value="COesterase"/>
    <property type="match status" value="1"/>
</dbReference>
<accession>A0A5E4PRB0</accession>
<dbReference type="PANTHER" id="PTHR43142">
    <property type="entry name" value="CARBOXYLIC ESTER HYDROLASE"/>
    <property type="match status" value="1"/>
</dbReference>
<keyword evidence="7" id="KW-1185">Reference proteome</keyword>
<keyword evidence="3" id="KW-0378">Hydrolase</keyword>
<keyword evidence="2" id="KW-0719">Serine esterase</keyword>
<dbReference type="PANTHER" id="PTHR43142:SF1">
    <property type="entry name" value="CARBOXYLIC ESTER HYDROLASE"/>
    <property type="match status" value="1"/>
</dbReference>
<keyword evidence="4" id="KW-0325">Glycoprotein</keyword>
<evidence type="ECO:0000313" key="6">
    <source>
        <dbReference type="EMBL" id="VVC87621.1"/>
    </source>
</evidence>
<evidence type="ECO:0000256" key="3">
    <source>
        <dbReference type="ARBA" id="ARBA00022801"/>
    </source>
</evidence>
<gene>
    <name evidence="6" type="ORF">LSINAPIS_LOCUS1171</name>
</gene>
<dbReference type="Proteomes" id="UP000324832">
    <property type="component" value="Unassembled WGS sequence"/>
</dbReference>
<dbReference type="EMBL" id="FZQP02000149">
    <property type="protein sequence ID" value="VVC87621.1"/>
    <property type="molecule type" value="Genomic_DNA"/>
</dbReference>
<dbReference type="Gene3D" id="3.40.50.1820">
    <property type="entry name" value="alpha/beta hydrolase"/>
    <property type="match status" value="1"/>
</dbReference>
<dbReference type="GO" id="GO:0052689">
    <property type="term" value="F:carboxylic ester hydrolase activity"/>
    <property type="evidence" value="ECO:0007669"/>
    <property type="project" value="UniProtKB-KW"/>
</dbReference>
<feature type="domain" description="Carboxylesterase type B" evidence="5">
    <location>
        <begin position="10"/>
        <end position="477"/>
    </location>
</feature>
<dbReference type="InterPro" id="IPR002018">
    <property type="entry name" value="CarbesteraseB"/>
</dbReference>